<dbReference type="PANTHER" id="PTHR11575">
    <property type="entry name" value="5'-NUCLEOTIDASE-RELATED"/>
    <property type="match status" value="1"/>
</dbReference>
<dbReference type="InterPro" id="IPR008334">
    <property type="entry name" value="5'-Nucleotdase_C"/>
</dbReference>
<evidence type="ECO:0000313" key="10">
    <source>
        <dbReference type="Proteomes" id="UP001223079"/>
    </source>
</evidence>
<accession>A0ABT9YX42</accession>
<evidence type="ECO:0000256" key="5">
    <source>
        <dbReference type="ARBA" id="ARBA00022837"/>
    </source>
</evidence>
<dbReference type="PANTHER" id="PTHR11575:SF24">
    <property type="entry name" value="5'-NUCLEOTIDASE"/>
    <property type="match status" value="1"/>
</dbReference>
<dbReference type="InterPro" id="IPR006179">
    <property type="entry name" value="5_nucleotidase/apyrase"/>
</dbReference>
<organism evidence="9 10">
    <name type="scientific">Streptococcus moroccensis</name>
    <dbReference type="NCBI Taxonomy" id="1451356"/>
    <lineage>
        <taxon>Bacteria</taxon>
        <taxon>Bacillati</taxon>
        <taxon>Bacillota</taxon>
        <taxon>Bacilli</taxon>
        <taxon>Lactobacillales</taxon>
        <taxon>Streptococcaceae</taxon>
        <taxon>Streptococcus</taxon>
    </lineage>
</organism>
<dbReference type="InterPro" id="IPR004843">
    <property type="entry name" value="Calcineurin-like_PHP"/>
</dbReference>
<dbReference type="Gene3D" id="3.90.780.10">
    <property type="entry name" value="5'-Nucleotidase, C-terminal domain"/>
    <property type="match status" value="1"/>
</dbReference>
<dbReference type="PROSITE" id="PS50847">
    <property type="entry name" value="GRAM_POS_ANCHORING"/>
    <property type="match status" value="1"/>
</dbReference>
<evidence type="ECO:0000259" key="8">
    <source>
        <dbReference type="PROSITE" id="PS50847"/>
    </source>
</evidence>
<dbReference type="GO" id="GO:0008253">
    <property type="term" value="F:5'-nucleotidase activity"/>
    <property type="evidence" value="ECO:0007669"/>
    <property type="project" value="UniProtKB-EC"/>
</dbReference>
<comment type="subcellular location">
    <subcellularLocation>
        <location evidence="1">Secreted</location>
    </subcellularLocation>
</comment>
<gene>
    <name evidence="9" type="ORF">J2S23_002202</name>
</gene>
<dbReference type="InterPro" id="IPR029052">
    <property type="entry name" value="Metallo-depent_PP-like"/>
</dbReference>
<reference evidence="9 10" key="1">
    <citation type="submission" date="2023-07" db="EMBL/GenBank/DDBJ databases">
        <title>Genomic Encyclopedia of Type Strains, Phase IV (KMG-IV): sequencing the most valuable type-strain genomes for metagenomic binning, comparative biology and taxonomic classification.</title>
        <authorList>
            <person name="Goeker M."/>
        </authorList>
    </citation>
    <scope>NUCLEOTIDE SEQUENCE [LARGE SCALE GENOMIC DNA]</scope>
    <source>
        <strain evidence="9 10">DSM 105143</strain>
    </source>
</reference>
<keyword evidence="2" id="KW-0134">Cell wall</keyword>
<evidence type="ECO:0000256" key="7">
    <source>
        <dbReference type="SAM" id="MobiDB-lite"/>
    </source>
</evidence>
<dbReference type="InterPro" id="IPR059100">
    <property type="entry name" value="TSP3_bac"/>
</dbReference>
<keyword evidence="6" id="KW-0572">Peptidoglycan-anchor</keyword>
<keyword evidence="9" id="KW-0378">Hydrolase</keyword>
<dbReference type="Pfam" id="PF18884">
    <property type="entry name" value="TSP3_bac"/>
    <property type="match status" value="1"/>
</dbReference>
<protein>
    <submittedName>
        <fullName evidence="9">5'-nucleotidase</fullName>
        <ecNumber evidence="9">3.1.3.5</ecNumber>
    </submittedName>
</protein>
<proteinExistence type="predicted"/>
<dbReference type="PRINTS" id="PR01607">
    <property type="entry name" value="APYRASEFAMLY"/>
</dbReference>
<keyword evidence="10" id="KW-1185">Reference proteome</keyword>
<feature type="domain" description="Gram-positive cocci surface proteins LPxTG" evidence="8">
    <location>
        <begin position="873"/>
        <end position="905"/>
    </location>
</feature>
<feature type="region of interest" description="Disordered" evidence="7">
    <location>
        <begin position="63"/>
        <end position="122"/>
    </location>
</feature>
<evidence type="ECO:0000256" key="3">
    <source>
        <dbReference type="ARBA" id="ARBA00022525"/>
    </source>
</evidence>
<feature type="compositionally biased region" description="Pro residues" evidence="7">
    <location>
        <begin position="675"/>
        <end position="701"/>
    </location>
</feature>
<feature type="compositionally biased region" description="Low complexity" evidence="7">
    <location>
        <begin position="703"/>
        <end position="714"/>
    </location>
</feature>
<keyword evidence="5" id="KW-0106">Calcium</keyword>
<feature type="region of interest" description="Disordered" evidence="7">
    <location>
        <begin position="643"/>
        <end position="717"/>
    </location>
</feature>
<feature type="compositionally biased region" description="Polar residues" evidence="7">
    <location>
        <begin position="103"/>
        <end position="112"/>
    </location>
</feature>
<keyword evidence="4" id="KW-0732">Signal</keyword>
<dbReference type="EMBL" id="JAUSTM010000042">
    <property type="protein sequence ID" value="MDQ0223625.1"/>
    <property type="molecule type" value="Genomic_DNA"/>
</dbReference>
<evidence type="ECO:0000256" key="4">
    <source>
        <dbReference type="ARBA" id="ARBA00022729"/>
    </source>
</evidence>
<evidence type="ECO:0000313" key="9">
    <source>
        <dbReference type="EMBL" id="MDQ0223625.1"/>
    </source>
</evidence>
<dbReference type="InterPro" id="IPR019931">
    <property type="entry name" value="LPXTG_anchor"/>
</dbReference>
<dbReference type="Pfam" id="PF00149">
    <property type="entry name" value="Metallophos"/>
    <property type="match status" value="1"/>
</dbReference>
<dbReference type="Pfam" id="PF02872">
    <property type="entry name" value="5_nucleotid_C"/>
    <property type="match status" value="1"/>
</dbReference>
<sequence>MKKKPFIVTSSMVLLSTFLLSQGQTTVKASETVNPANDSLATTSAITPASDNTTEGALTEETEAALPADNQSPATSEEIVPSETTNETETSEPVAISEKADSQDSNAPSDANTAVAASDDTTSKSTVILHTNDIHGRMLEDRGVIGLAKLATVVEEEREKADQTTLVLDAGDAFQGLPISNASKGVELAKAMNAIGYDAMAVGNHEFDFSLEQAQAYKEILEFPLLSANTYVDNVRLFEASTIVDKTPDTPGDEFVVIGVTTPETATKTHPKNVKNVIFADPISEVKKAIEQVEANGRAEGKSYNNYIILAHLGIDESTPSEWRGDTLAQALSEFAVLTGKTVIVIDGHSHSVSTATYGANVTYTQTGSYLNNIGKITLTNNTVTPDFIKAADTASLVPNDQVAAIVAEAKAKFDTENAKIVVDNNTVELNGDRSNVRVRETNSGNAITDALYDYGQTGFTNKTDLAVTNGGGIRETILANQPITKGDIIAVLPFGNIISQIEVKGSQILQMFEKSLSSALQTNDDGSHVTDENGQPLFSAAGFYLQVSGAKVYYNPLAESGNRVLKIEVLNKETGTYDALDTEKNYYLATNDFVAAGGDGYDMLGGAREEGPSMDEVFADFLAKTPDLSKYASITSNERVIPLTPEADVDGDGISNQDELEQGTDPFVKDEAPQPAPQPQPKPQPKPNPETKPQPKPNPSVPTYRPGYYTPTTEQPKDSRIVLYDLETGVYVALGNGESIPATGIRVVHLDANSSSIPNVLEGKDFDLYDIEVIDAQDKELDITHAALVTLPIDSGKIVEAVLYLPTDDSSVSLEFTQTIAYDEHGHAYDAVVFWAEHFSKYAVVYASTAASSSTQTSGVSVSQSSTTSPVLPKTGDSGSLLSFLGLGLFSSLGLLKSKKQKEE</sequence>
<dbReference type="SUPFAM" id="SSF55816">
    <property type="entry name" value="5'-nucleotidase (syn. UDP-sugar hydrolase), C-terminal domain"/>
    <property type="match status" value="1"/>
</dbReference>
<dbReference type="SUPFAM" id="SSF56300">
    <property type="entry name" value="Metallo-dependent phosphatases"/>
    <property type="match status" value="1"/>
</dbReference>
<dbReference type="InterPro" id="IPR036907">
    <property type="entry name" value="5'-Nucleotdase_C_sf"/>
</dbReference>
<dbReference type="Gene3D" id="3.60.21.10">
    <property type="match status" value="1"/>
</dbReference>
<evidence type="ECO:0000256" key="2">
    <source>
        <dbReference type="ARBA" id="ARBA00022512"/>
    </source>
</evidence>
<dbReference type="Proteomes" id="UP001223079">
    <property type="component" value="Unassembled WGS sequence"/>
</dbReference>
<dbReference type="InterPro" id="IPR006146">
    <property type="entry name" value="5'-Nucleotdase_CS"/>
</dbReference>
<evidence type="ECO:0000256" key="6">
    <source>
        <dbReference type="ARBA" id="ARBA00023088"/>
    </source>
</evidence>
<evidence type="ECO:0000256" key="1">
    <source>
        <dbReference type="ARBA" id="ARBA00004613"/>
    </source>
</evidence>
<feature type="compositionally biased region" description="Low complexity" evidence="7">
    <location>
        <begin position="82"/>
        <end position="92"/>
    </location>
</feature>
<dbReference type="NCBIfam" id="TIGR01167">
    <property type="entry name" value="LPXTG_anchor"/>
    <property type="match status" value="1"/>
</dbReference>
<name>A0ABT9YX42_9STRE</name>
<dbReference type="RefSeq" id="WP_370868720.1">
    <property type="nucleotide sequence ID" value="NZ_JAUSTM010000042.1"/>
</dbReference>
<dbReference type="PROSITE" id="PS00786">
    <property type="entry name" value="5_NUCLEOTIDASE_2"/>
    <property type="match status" value="1"/>
</dbReference>
<dbReference type="EC" id="3.1.3.5" evidence="9"/>
<keyword evidence="3" id="KW-0964">Secreted</keyword>
<comment type="caution">
    <text evidence="9">The sequence shown here is derived from an EMBL/GenBank/DDBJ whole genome shotgun (WGS) entry which is preliminary data.</text>
</comment>